<dbReference type="STRING" id="70448.A0A096P7U7"/>
<dbReference type="GO" id="GO:0005886">
    <property type="term" value="C:plasma membrane"/>
    <property type="evidence" value="ECO:0007669"/>
    <property type="project" value="TreeGrafter"/>
</dbReference>
<dbReference type="InterPro" id="IPR019160">
    <property type="entry name" value="Sec3_CC"/>
</dbReference>
<dbReference type="RefSeq" id="XP_022840281.1">
    <property type="nucleotide sequence ID" value="XM_022985017.1"/>
</dbReference>
<dbReference type="AlphaFoldDB" id="A0A096P7U7"/>
<feature type="domain" description="Exocyst complex component Sec3 coiled-coil" evidence="1">
    <location>
        <begin position="49"/>
        <end position="171"/>
    </location>
</feature>
<name>A0A096P7U7_OSTTA</name>
<dbReference type="EMBL" id="CAID01000016">
    <property type="protein sequence ID" value="CEG00252.1"/>
    <property type="molecule type" value="Genomic_DNA"/>
</dbReference>
<gene>
    <name evidence="2" type="ORF">OT_ostta16g00200</name>
</gene>
<protein>
    <submittedName>
        <fullName evidence="2">Exocyst complex, component 1/SEC3</fullName>
    </submittedName>
</protein>
<dbReference type="Pfam" id="PF09763">
    <property type="entry name" value="Sec3_CC"/>
    <property type="match status" value="1"/>
</dbReference>
<dbReference type="GeneID" id="9831144"/>
<dbReference type="GO" id="GO:0006887">
    <property type="term" value="P:exocytosis"/>
    <property type="evidence" value="ECO:0007669"/>
    <property type="project" value="InterPro"/>
</dbReference>
<reference evidence="2 3" key="2">
    <citation type="journal article" date="2014" name="BMC Genomics">
        <title>An improved genome of the model marine alga Ostreococcus tauri unfolds by assessing Illumina de novo assemblies.</title>
        <authorList>
            <person name="Blanc-Mathieu R."/>
            <person name="Verhelst B."/>
            <person name="Derelle E."/>
            <person name="Rombauts S."/>
            <person name="Bouget F.Y."/>
            <person name="Carre I."/>
            <person name="Chateau A."/>
            <person name="Eyre-Walker A."/>
            <person name="Grimsley N."/>
            <person name="Moreau H."/>
            <person name="Piegu B."/>
            <person name="Rivals E."/>
            <person name="Schackwitz W."/>
            <person name="Van de Peer Y."/>
            <person name="Piganeau G."/>
        </authorList>
    </citation>
    <scope>NUCLEOTIDE SEQUENCE [LARGE SCALE GENOMIC DNA]</scope>
    <source>
        <strain evidence="3">OTTH 0595 / CCAP 157/2 / RCC745</strain>
    </source>
</reference>
<dbReference type="GO" id="GO:0000145">
    <property type="term" value="C:exocyst"/>
    <property type="evidence" value="ECO:0007669"/>
    <property type="project" value="InterPro"/>
</dbReference>
<sequence>MLRPLATTENQVPSSSSSIRVLTEQEERDIGELFERTQNLSTKGIASMDRILRRELEDTDHLLATALESSGSALALLSECVSEVEHSMVDINAWSAVFETNLLNMRTNLATIKGQDKQLQVSAANKRSLADALEELLQKLEIPVNVENVLLEHPFEDDKSVLKFCDALEGLEGFRSRLRAPDLPTHVLEMRVVREAANRAREVFERALARVLHRFEAITEGWVRWVIQSGAKSDEYAWEAIHSKLEELKKLFQLLAKLNPPCANAFARKYCSSCREVMWHDLVTTLSSITAEGLGSNRVSVAFHALNDAISSASQLINEEGRYSVEMFKISANERDLHSREIIVGFDEYLLDLIEQQIAADNALSVVFLAVLRNAAQALSGSAQLALKDALLRAEIGVEELSSVVSRNFKDQMSDAHAKQSIARSSAGEYEFCMPELDPLRSTIFARVSLASMLPSQEKSTYAPLESMCNVAFAHIDRVANAAPKRNDRVRLQGYFSLAQCFGQGEVMDESLQGPGRRLVDFMQSASLSYVVEVCEKHFGKIFTEIHELGLDSNSPQLGGVERQLLTRLYKIAVPNARVADKNIEACSKTLKKDLIVSPLTLQVWRLVENRVIEGMLVLKVHLGGDKLASSFPIEDVRRSFSLHSKGLRDM</sequence>
<dbReference type="GO" id="GO:0006893">
    <property type="term" value="P:Golgi to plasma membrane transport"/>
    <property type="evidence" value="ECO:0007669"/>
    <property type="project" value="TreeGrafter"/>
</dbReference>
<keyword evidence="3" id="KW-1185">Reference proteome</keyword>
<proteinExistence type="predicted"/>
<dbReference type="GO" id="GO:0005546">
    <property type="term" value="F:phosphatidylinositol-4,5-bisphosphate binding"/>
    <property type="evidence" value="ECO:0007669"/>
    <property type="project" value="TreeGrafter"/>
</dbReference>
<accession>A0A096P7U7</accession>
<dbReference type="PANTHER" id="PTHR16092:SF14">
    <property type="entry name" value="EXOCYST COMPLEX COMPONENT 1 ISOFORM X1"/>
    <property type="match status" value="1"/>
</dbReference>
<reference evidence="3" key="1">
    <citation type="journal article" date="2006" name="Proc. Natl. Acad. Sci. U.S.A.">
        <title>Genome analysis of the smallest free-living eukaryote Ostreococcus tauri unveils many unique features.</title>
        <authorList>
            <person name="Derelle E."/>
            <person name="Ferraz C."/>
            <person name="Rombauts S."/>
            <person name="Rouze P."/>
            <person name="Worden A.Z."/>
            <person name="Robbens S."/>
            <person name="Partensky F."/>
            <person name="Degroeve S."/>
            <person name="Echeynie S."/>
            <person name="Cooke R."/>
            <person name="Saeys Y."/>
            <person name="Wuyts J."/>
            <person name="Jabbari K."/>
            <person name="Bowler C."/>
            <person name="Panaud O."/>
            <person name="Piegu B."/>
            <person name="Ball S.G."/>
            <person name="Ral J.-P."/>
            <person name="Bouget F.-Y."/>
            <person name="Piganeau G."/>
            <person name="De Baets B."/>
            <person name="Picard A."/>
            <person name="Delseny M."/>
            <person name="Demaille J."/>
            <person name="Van de Peer Y."/>
            <person name="Moreau H."/>
        </authorList>
    </citation>
    <scope>NUCLEOTIDE SEQUENCE [LARGE SCALE GENOMIC DNA]</scope>
    <source>
        <strain evidence="3">OTTH 0595 / CCAP 157/2 / RCC745</strain>
    </source>
</reference>
<dbReference type="PANTHER" id="PTHR16092">
    <property type="entry name" value="SEC3/SYNTAXIN-RELATED"/>
    <property type="match status" value="1"/>
</dbReference>
<organism evidence="2 3">
    <name type="scientific">Ostreococcus tauri</name>
    <name type="common">Marine green alga</name>
    <dbReference type="NCBI Taxonomy" id="70448"/>
    <lineage>
        <taxon>Eukaryota</taxon>
        <taxon>Viridiplantae</taxon>
        <taxon>Chlorophyta</taxon>
        <taxon>Mamiellophyceae</taxon>
        <taxon>Mamiellales</taxon>
        <taxon>Bathycoccaceae</taxon>
        <taxon>Ostreococcus</taxon>
    </lineage>
</organism>
<evidence type="ECO:0000313" key="3">
    <source>
        <dbReference type="Proteomes" id="UP000009170"/>
    </source>
</evidence>
<dbReference type="Proteomes" id="UP000009170">
    <property type="component" value="Unassembled WGS sequence"/>
</dbReference>
<comment type="caution">
    <text evidence="2">The sequence shown here is derived from an EMBL/GenBank/DDBJ whole genome shotgun (WGS) entry which is preliminary data.</text>
</comment>
<dbReference type="InParanoid" id="A0A096P7U7"/>
<dbReference type="KEGG" id="ota:OT_ostta16g00200"/>
<evidence type="ECO:0000259" key="1">
    <source>
        <dbReference type="Pfam" id="PF09763"/>
    </source>
</evidence>
<dbReference type="OrthoDB" id="27109at2759"/>
<evidence type="ECO:0000313" key="2">
    <source>
        <dbReference type="EMBL" id="CEG00252.1"/>
    </source>
</evidence>